<dbReference type="SUPFAM" id="SSF74653">
    <property type="entry name" value="TolA/TonB C-terminal domain"/>
    <property type="match status" value="1"/>
</dbReference>
<evidence type="ECO:0000256" key="9">
    <source>
        <dbReference type="ARBA" id="ARBA00023136"/>
    </source>
</evidence>
<dbReference type="GO" id="GO:0015031">
    <property type="term" value="P:protein transport"/>
    <property type="evidence" value="ECO:0007669"/>
    <property type="project" value="UniProtKB-KW"/>
</dbReference>
<dbReference type="GO" id="GO:0055085">
    <property type="term" value="P:transmembrane transport"/>
    <property type="evidence" value="ECO:0007669"/>
    <property type="project" value="InterPro"/>
</dbReference>
<keyword evidence="3" id="KW-0813">Transport</keyword>
<keyword evidence="4" id="KW-1003">Cell membrane</keyword>
<feature type="compositionally biased region" description="Pro residues" evidence="10">
    <location>
        <begin position="66"/>
        <end position="76"/>
    </location>
</feature>
<evidence type="ECO:0000256" key="6">
    <source>
        <dbReference type="ARBA" id="ARBA00022692"/>
    </source>
</evidence>
<keyword evidence="9 11" id="KW-0472">Membrane</keyword>
<feature type="compositionally biased region" description="Basic and acidic residues" evidence="10">
    <location>
        <begin position="77"/>
        <end position="92"/>
    </location>
</feature>
<dbReference type="NCBIfam" id="TIGR01352">
    <property type="entry name" value="tonB_Cterm"/>
    <property type="match status" value="1"/>
</dbReference>
<keyword evidence="8 11" id="KW-1133">Transmembrane helix</keyword>
<comment type="similarity">
    <text evidence="2">Belongs to the TonB family.</text>
</comment>
<feature type="compositionally biased region" description="Basic and acidic residues" evidence="10">
    <location>
        <begin position="101"/>
        <end position="156"/>
    </location>
</feature>
<evidence type="ECO:0000313" key="14">
    <source>
        <dbReference type="Proteomes" id="UP000279284"/>
    </source>
</evidence>
<feature type="compositionally biased region" description="Gly residues" evidence="10">
    <location>
        <begin position="182"/>
        <end position="232"/>
    </location>
</feature>
<feature type="region of interest" description="Disordered" evidence="10">
    <location>
        <begin position="48"/>
        <end position="253"/>
    </location>
</feature>
<dbReference type="AlphaFoldDB" id="A0A448D7Q9"/>
<feature type="transmembrane region" description="Helical" evidence="11">
    <location>
        <begin position="6"/>
        <end position="27"/>
    </location>
</feature>
<name>A0A448D7Q9_9NEIS</name>
<dbReference type="PANTHER" id="PTHR33446">
    <property type="entry name" value="PROTEIN TONB-RELATED"/>
    <property type="match status" value="1"/>
</dbReference>
<dbReference type="PANTHER" id="PTHR33446:SF2">
    <property type="entry name" value="PROTEIN TONB"/>
    <property type="match status" value="1"/>
</dbReference>
<dbReference type="GO" id="GO:0031992">
    <property type="term" value="F:energy transducer activity"/>
    <property type="evidence" value="ECO:0007669"/>
    <property type="project" value="TreeGrafter"/>
</dbReference>
<dbReference type="Proteomes" id="UP000279284">
    <property type="component" value="Chromosome"/>
</dbReference>
<dbReference type="InterPro" id="IPR037682">
    <property type="entry name" value="TonB_C"/>
</dbReference>
<dbReference type="EMBL" id="LR134313">
    <property type="protein sequence ID" value="VEF00645.1"/>
    <property type="molecule type" value="Genomic_DNA"/>
</dbReference>
<evidence type="ECO:0000313" key="13">
    <source>
        <dbReference type="EMBL" id="VEF00645.1"/>
    </source>
</evidence>
<proteinExistence type="inferred from homology"/>
<dbReference type="InterPro" id="IPR006260">
    <property type="entry name" value="TonB/TolA_C"/>
</dbReference>
<evidence type="ECO:0000256" key="4">
    <source>
        <dbReference type="ARBA" id="ARBA00022475"/>
    </source>
</evidence>
<keyword evidence="14" id="KW-1185">Reference proteome</keyword>
<dbReference type="Pfam" id="PF03544">
    <property type="entry name" value="TonB_C"/>
    <property type="match status" value="1"/>
</dbReference>
<evidence type="ECO:0000256" key="8">
    <source>
        <dbReference type="ARBA" id="ARBA00022989"/>
    </source>
</evidence>
<dbReference type="Gene3D" id="3.30.1150.10">
    <property type="match status" value="1"/>
</dbReference>
<dbReference type="STRING" id="493.BWD07_07195"/>
<dbReference type="PROSITE" id="PS52015">
    <property type="entry name" value="TONB_CTD"/>
    <property type="match status" value="1"/>
</dbReference>
<evidence type="ECO:0000256" key="2">
    <source>
        <dbReference type="ARBA" id="ARBA00006555"/>
    </source>
</evidence>
<evidence type="ECO:0000259" key="12">
    <source>
        <dbReference type="PROSITE" id="PS52015"/>
    </source>
</evidence>
<protein>
    <submittedName>
        <fullName evidence="13">TonB</fullName>
    </submittedName>
</protein>
<reference evidence="13 14" key="1">
    <citation type="submission" date="2018-12" db="EMBL/GenBank/DDBJ databases">
        <authorList>
            <consortium name="Pathogen Informatics"/>
        </authorList>
    </citation>
    <scope>NUCLEOTIDE SEQUENCE [LARGE SCALE GENOMIC DNA]</scope>
    <source>
        <strain evidence="13 14">NCTC10296</strain>
    </source>
</reference>
<feature type="domain" description="TonB C-terminal" evidence="12">
    <location>
        <begin position="227"/>
        <end position="310"/>
    </location>
</feature>
<evidence type="ECO:0000256" key="7">
    <source>
        <dbReference type="ARBA" id="ARBA00022927"/>
    </source>
</evidence>
<evidence type="ECO:0000256" key="5">
    <source>
        <dbReference type="ARBA" id="ARBA00022519"/>
    </source>
</evidence>
<comment type="subcellular location">
    <subcellularLocation>
        <location evidence="1">Cell inner membrane</location>
        <topology evidence="1">Single-pass membrane protein</topology>
        <orientation evidence="1">Periplasmic side</orientation>
    </subcellularLocation>
</comment>
<evidence type="ECO:0000256" key="11">
    <source>
        <dbReference type="SAM" id="Phobius"/>
    </source>
</evidence>
<keyword evidence="7" id="KW-0653">Protein transport</keyword>
<gene>
    <name evidence="13" type="ORF">NCTC10296_00961</name>
</gene>
<sequence>MENERILIPSVLAVITLLHVGLIAALWKMTPPKPMEIMEIEFVDLGGGGGGGGAGEPAVSEKAAPEPKPVPPPAVKPKPEPKRVEKKVEAAKPKVAAVKTQNKDADFEAKPKVEAKPKFEPKPESKPKPEPKREVVKEVKPEPQEKAEPLPRRQETFKPSAGEYQQRSGGASGSGNKSEAGNGSGSGEGSGTGSGSGKGSGSGSGSGSGKGSGSGSGSGGGKGDGAGSGGVRNIGSFGVPSYPSISRENGEEGTVRLKATVSPGGGVKVEVIKSSGYSRLDNEAKRTVRGSSKFSGPGVYVGNVSFRLNQ</sequence>
<organism evidence="13 14">
    <name type="scientific">Neisseria canis</name>
    <dbReference type="NCBI Taxonomy" id="493"/>
    <lineage>
        <taxon>Bacteria</taxon>
        <taxon>Pseudomonadati</taxon>
        <taxon>Pseudomonadota</taxon>
        <taxon>Betaproteobacteria</taxon>
        <taxon>Neisseriales</taxon>
        <taxon>Neisseriaceae</taxon>
        <taxon>Neisseria</taxon>
    </lineage>
</organism>
<accession>A0A448D7Q9</accession>
<keyword evidence="5" id="KW-0997">Cell inner membrane</keyword>
<dbReference type="InterPro" id="IPR051045">
    <property type="entry name" value="TonB-dependent_transducer"/>
</dbReference>
<dbReference type="KEGG" id="nci:NCTC10296_00961"/>
<dbReference type="GO" id="GO:0098797">
    <property type="term" value="C:plasma membrane protein complex"/>
    <property type="evidence" value="ECO:0007669"/>
    <property type="project" value="TreeGrafter"/>
</dbReference>
<evidence type="ECO:0000256" key="1">
    <source>
        <dbReference type="ARBA" id="ARBA00004383"/>
    </source>
</evidence>
<keyword evidence="6 11" id="KW-0812">Transmembrane</keyword>
<evidence type="ECO:0000256" key="3">
    <source>
        <dbReference type="ARBA" id="ARBA00022448"/>
    </source>
</evidence>
<evidence type="ECO:0000256" key="10">
    <source>
        <dbReference type="SAM" id="MobiDB-lite"/>
    </source>
</evidence>